<name>A0A1T5KJN5_9BACT</name>
<keyword evidence="1" id="KW-0805">Transcription regulation</keyword>
<evidence type="ECO:0000313" key="5">
    <source>
        <dbReference type="EMBL" id="SKC63851.1"/>
    </source>
</evidence>
<dbReference type="EMBL" id="FUZU01000001">
    <property type="protein sequence ID" value="SKC63851.1"/>
    <property type="molecule type" value="Genomic_DNA"/>
</dbReference>
<dbReference type="Pfam" id="PF12833">
    <property type="entry name" value="HTH_18"/>
    <property type="match status" value="1"/>
</dbReference>
<dbReference type="PROSITE" id="PS01124">
    <property type="entry name" value="HTH_ARAC_FAMILY_2"/>
    <property type="match status" value="1"/>
</dbReference>
<dbReference type="GO" id="GO:0003700">
    <property type="term" value="F:DNA-binding transcription factor activity"/>
    <property type="evidence" value="ECO:0007669"/>
    <property type="project" value="InterPro"/>
</dbReference>
<keyword evidence="6" id="KW-1185">Reference proteome</keyword>
<reference evidence="5 6" key="1">
    <citation type="submission" date="2017-02" db="EMBL/GenBank/DDBJ databases">
        <authorList>
            <person name="Peterson S.W."/>
        </authorList>
    </citation>
    <scope>NUCLEOTIDE SEQUENCE [LARGE SCALE GENOMIC DNA]</scope>
    <source>
        <strain evidence="5 6">DSM 25262</strain>
    </source>
</reference>
<feature type="domain" description="HTH araC/xylS-type" evidence="4">
    <location>
        <begin position="205"/>
        <end position="315"/>
    </location>
</feature>
<evidence type="ECO:0000256" key="2">
    <source>
        <dbReference type="ARBA" id="ARBA00023125"/>
    </source>
</evidence>
<dbReference type="SUPFAM" id="SSF46689">
    <property type="entry name" value="Homeodomain-like"/>
    <property type="match status" value="1"/>
</dbReference>
<sequence>MDRQPGFVSGSSQMKLIPFKSKSMEKEKGNERSVSTFNSELKLKGFNAFQIEDDSNGVREYSRKDFYKICLTTGESIINYADRSYVMKGTILFFANPNIPYSWETISRSYVGYTCLFSEDFYKPSDRSESLQHSSLFKIGGTPIIPISEEKREFLNGIFRNMIIEQRTAYAFKDDLIRNYVNLIIHEALKLQPAQDFDQVKNASHRITNVFLELLERQFPIERKDRPLQLRTAQDYASNLNLHVNYLNRAVKETTGKSTTTHITERMASEAKALLLHTDWNVADIAYALGFEYPTYFNNFFKRITGTNPMSLRPTESIGDQTH</sequence>
<dbReference type="Proteomes" id="UP000190961">
    <property type="component" value="Unassembled WGS sequence"/>
</dbReference>
<evidence type="ECO:0000256" key="3">
    <source>
        <dbReference type="ARBA" id="ARBA00023163"/>
    </source>
</evidence>
<dbReference type="Gene3D" id="1.10.10.60">
    <property type="entry name" value="Homeodomain-like"/>
    <property type="match status" value="1"/>
</dbReference>
<evidence type="ECO:0000313" key="6">
    <source>
        <dbReference type="Proteomes" id="UP000190961"/>
    </source>
</evidence>
<dbReference type="STRING" id="688867.SAMN05660236_2264"/>
<organism evidence="5 6">
    <name type="scientific">Ohtaekwangia koreensis</name>
    <dbReference type="NCBI Taxonomy" id="688867"/>
    <lineage>
        <taxon>Bacteria</taxon>
        <taxon>Pseudomonadati</taxon>
        <taxon>Bacteroidota</taxon>
        <taxon>Cytophagia</taxon>
        <taxon>Cytophagales</taxon>
        <taxon>Fulvivirgaceae</taxon>
        <taxon>Ohtaekwangia</taxon>
    </lineage>
</organism>
<dbReference type="PANTHER" id="PTHR43280:SF32">
    <property type="entry name" value="TRANSCRIPTIONAL REGULATORY PROTEIN"/>
    <property type="match status" value="1"/>
</dbReference>
<accession>A0A1T5KJN5</accession>
<dbReference type="InterPro" id="IPR018060">
    <property type="entry name" value="HTH_AraC"/>
</dbReference>
<dbReference type="SMART" id="SM00342">
    <property type="entry name" value="HTH_ARAC"/>
    <property type="match status" value="1"/>
</dbReference>
<dbReference type="InterPro" id="IPR009057">
    <property type="entry name" value="Homeodomain-like_sf"/>
</dbReference>
<dbReference type="PANTHER" id="PTHR43280">
    <property type="entry name" value="ARAC-FAMILY TRANSCRIPTIONAL REGULATOR"/>
    <property type="match status" value="1"/>
</dbReference>
<protein>
    <submittedName>
        <fullName evidence="5">Helix-turn-helix domain-containing protein</fullName>
    </submittedName>
</protein>
<keyword evidence="2" id="KW-0238">DNA-binding</keyword>
<dbReference type="AlphaFoldDB" id="A0A1T5KJN5"/>
<proteinExistence type="predicted"/>
<gene>
    <name evidence="5" type="ORF">SAMN05660236_2264</name>
</gene>
<dbReference type="GO" id="GO:0043565">
    <property type="term" value="F:sequence-specific DNA binding"/>
    <property type="evidence" value="ECO:0007669"/>
    <property type="project" value="InterPro"/>
</dbReference>
<evidence type="ECO:0000256" key="1">
    <source>
        <dbReference type="ARBA" id="ARBA00023015"/>
    </source>
</evidence>
<keyword evidence="3" id="KW-0804">Transcription</keyword>
<evidence type="ECO:0000259" key="4">
    <source>
        <dbReference type="PROSITE" id="PS01124"/>
    </source>
</evidence>